<keyword evidence="6" id="KW-0677">Repeat</keyword>
<dbReference type="Proteomes" id="UP000288716">
    <property type="component" value="Unassembled WGS sequence"/>
</dbReference>
<dbReference type="OrthoDB" id="6375837at2759"/>
<dbReference type="Pfam" id="PF00058">
    <property type="entry name" value="Ldl_recept_b"/>
    <property type="match status" value="2"/>
</dbReference>
<dbReference type="InterPro" id="IPR000152">
    <property type="entry name" value="EGF-type_Asp/Asn_hydroxyl_site"/>
</dbReference>
<dbReference type="SMART" id="SM00135">
    <property type="entry name" value="LY"/>
    <property type="match status" value="5"/>
</dbReference>
<dbReference type="EMBL" id="NCKV01003601">
    <property type="protein sequence ID" value="RWS25534.1"/>
    <property type="molecule type" value="Genomic_DNA"/>
</dbReference>
<feature type="disulfide bond" evidence="12">
    <location>
        <begin position="825"/>
        <end position="842"/>
    </location>
</feature>
<proteinExistence type="predicted"/>
<keyword evidence="11" id="KW-0325">Glycoprotein</keyword>
<dbReference type="PROSITE" id="PS01186">
    <property type="entry name" value="EGF_2"/>
    <property type="match status" value="8"/>
</dbReference>
<accession>A0A443SDD4</accession>
<dbReference type="InterPro" id="IPR009017">
    <property type="entry name" value="GFP"/>
</dbReference>
<dbReference type="PROSITE" id="PS01187">
    <property type="entry name" value="EGF_CA"/>
    <property type="match status" value="1"/>
</dbReference>
<sequence length="1251" mass="140114">VNTNGILSFITELPSYFGTPFPLTYPIIAPFYADVDTRKTGTENQLLERASQTIRNFFSKGQNFRARSLFIATWDKVSHFNQGRERKNTFQVVVASDGSSSYVFFLYPENGIQWIRGDGKVPHMPDARAQAGFMSGDGRMYILPGSGSDRIQRYDRKSNVNDAGFWVFHIGNTGNRGNVENPDIVVQKPAPNNCAETSDPCAMNSKCVDYRNGFCCHCADGYFGNGRECFENDKFQRLFGKLNGYINKKTLQNIALHSHTETRDGRSYTGISRIPADLGPDMQTLFTIGSNIGWIFAKPRIGAKNGFVLTGGLFNRTVDIEFRNTGDHIHMKEYYVGPDVFGYINVNIEVRGSLPPIPYRSKVTIDDFADVYTRQSNNVIRSQSEKMLKVGDTRVEIPFSIDQTIEFEECVALSEEMRQQASRLEASRQMLTYDDKEQIVRYTGMYAVSPLNSNEKANLKNNVNFSLLHPLGDDPCIRAKDTCGAHSTCIVDGSSFKCVCQKGFEMNRDSKSCVDVDECALNRHVCDVNAVCSNAIGRYDCRCRPGFKGDGFRCEREQSCEELRCHPTLAMCVKNANGENECVCKDGYRGNGRVCESINEVDGMDCYGMLCDKNAACLEDPEEGPGFKCYCKEGYSGTGEYCVPEHDVCETCHQFAECLFDRQTRTNYCACRRGYTGDGYTCAVEDCNTASNCHPKAQCIQDTHSRRYNCQCLPGYIGNGFQCREDTAEPDCSTQRLCSSDATCVENPQTGKSVCVCRPGYEGNGMVCRPLECRSNEDCHPNSRCDYDYAVRRYKCQCNPGFEAMGNECKPATSTPDCTVLTNYCHEKAMCKLDPQTRRHKCECREGWKGDGRSCVREEACIRCDEKADCLLNTASNKLECVCLPGFEGNGYTCRPIRSCIEDRSVCDGNADCTYIPETRSYGCHCKAGYVGDGRQCILIPLQQSGEYLIFAQGMSLLQMPLNPSESQKGQLLLTRSHHLPVGIDVDCMDRYVYWSDVFNHTIYKTPYNGSETEQIFDYMTDAPEGIAIDWISRNIYWTDSRKDAIQVATLDGRFVRTVISGQLVDPRGIAVHPGFGKLFWTDWNREAPKIETSALDGSDRELFVSNDLGLPNMLTIDYHSNDLCWTDAGLKRIECKNIHSPSRRVVYTPAAYPFDITIAKNDIYWTDWEQKFISKVNKYGGAVQELDLPLGGNGKTYGIVTVSQFCPRMTNACAARNGGCPYFCLPNGRGSRTCQCPDPETAGYEECTSG</sequence>
<comment type="caution">
    <text evidence="12">Lacks conserved residue(s) required for the propagation of feature annotation.</text>
</comment>
<keyword evidence="10 12" id="KW-1015">Disulfide bond</keyword>
<dbReference type="InterPro" id="IPR009030">
    <property type="entry name" value="Growth_fac_rcpt_cys_sf"/>
</dbReference>
<dbReference type="PROSITE" id="PS50026">
    <property type="entry name" value="EGF_3"/>
    <property type="match status" value="7"/>
</dbReference>
<evidence type="ECO:0000259" key="15">
    <source>
        <dbReference type="PROSITE" id="PS50993"/>
    </source>
</evidence>
<dbReference type="InterPro" id="IPR000033">
    <property type="entry name" value="LDLR_classB_rpt"/>
</dbReference>
<dbReference type="FunFam" id="2.120.10.30:FF:000241">
    <property type="entry name" value="Low-density lipoprotein receptor-related protein 6"/>
    <property type="match status" value="1"/>
</dbReference>
<evidence type="ECO:0000256" key="11">
    <source>
        <dbReference type="ARBA" id="ARBA00023180"/>
    </source>
</evidence>
<evidence type="ECO:0000256" key="9">
    <source>
        <dbReference type="ARBA" id="ARBA00022889"/>
    </source>
</evidence>
<dbReference type="GO" id="GO:0042813">
    <property type="term" value="F:Wnt receptor activity"/>
    <property type="evidence" value="ECO:0007669"/>
    <property type="project" value="TreeGrafter"/>
</dbReference>
<dbReference type="GO" id="GO:0017147">
    <property type="term" value="F:Wnt-protein binding"/>
    <property type="evidence" value="ECO:0007669"/>
    <property type="project" value="TreeGrafter"/>
</dbReference>
<evidence type="ECO:0000259" key="16">
    <source>
        <dbReference type="PROSITE" id="PS51220"/>
    </source>
</evidence>
<evidence type="ECO:0000256" key="8">
    <source>
        <dbReference type="ARBA" id="ARBA00022869"/>
    </source>
</evidence>
<dbReference type="CDD" id="cd00054">
    <property type="entry name" value="EGF_CA"/>
    <property type="match status" value="2"/>
</dbReference>
<feature type="domain" description="EGF-like" evidence="14">
    <location>
        <begin position="728"/>
        <end position="769"/>
    </location>
</feature>
<keyword evidence="18" id="KW-1185">Reference proteome</keyword>
<dbReference type="PANTHER" id="PTHR46513">
    <property type="entry name" value="VITELLOGENIN RECEPTOR-LIKE PROTEIN-RELATED-RELATED"/>
    <property type="match status" value="1"/>
</dbReference>
<dbReference type="PANTHER" id="PTHR46513:SF13">
    <property type="entry name" value="EGF-LIKE DOMAIN-CONTAINING PROTEIN"/>
    <property type="match status" value="1"/>
</dbReference>
<keyword evidence="4 12" id="KW-0245">EGF-like domain</keyword>
<dbReference type="InterPro" id="IPR003886">
    <property type="entry name" value="NIDO_dom"/>
</dbReference>
<dbReference type="InterPro" id="IPR049883">
    <property type="entry name" value="NOTCH1_EGF-like"/>
</dbReference>
<dbReference type="STRING" id="299467.A0A443SDD4"/>
<dbReference type="VEuPathDB" id="VectorBase:LDEU006506"/>
<feature type="domain" description="EGF-like" evidence="14">
    <location>
        <begin position="472"/>
        <end position="510"/>
    </location>
</feature>
<dbReference type="Pfam" id="PF06119">
    <property type="entry name" value="NIDO"/>
    <property type="match status" value="1"/>
</dbReference>
<dbReference type="PROSITE" id="PS50993">
    <property type="entry name" value="NIDOGEN_G2"/>
    <property type="match status" value="1"/>
</dbReference>
<gene>
    <name evidence="17" type="ORF">B4U80_08686</name>
</gene>
<feature type="repeat" description="LDL-receptor class B" evidence="13">
    <location>
        <begin position="1034"/>
        <end position="1076"/>
    </location>
</feature>
<dbReference type="InterPro" id="IPR011042">
    <property type="entry name" value="6-blade_b-propeller_TolB-like"/>
</dbReference>
<keyword evidence="3" id="KW-0272">Extracellular matrix</keyword>
<feature type="repeat" description="LDL-receptor class B" evidence="13">
    <location>
        <begin position="991"/>
        <end position="1033"/>
    </location>
</feature>
<reference evidence="17 18" key="1">
    <citation type="journal article" date="2018" name="Gigascience">
        <title>Genomes of trombidid mites reveal novel predicted allergens and laterally-transferred genes associated with secondary metabolism.</title>
        <authorList>
            <person name="Dong X."/>
            <person name="Chaisiri K."/>
            <person name="Xia D."/>
            <person name="Armstrong S.D."/>
            <person name="Fang Y."/>
            <person name="Donnelly M.J."/>
            <person name="Kadowaki T."/>
            <person name="McGarry J.W."/>
            <person name="Darby A.C."/>
            <person name="Makepeace B.L."/>
        </authorList>
    </citation>
    <scope>NUCLEOTIDE SEQUENCE [LARGE SCALE GENOMIC DNA]</scope>
    <source>
        <strain evidence="17">UoL-UT</strain>
    </source>
</reference>
<dbReference type="InterPro" id="IPR006605">
    <property type="entry name" value="G2_nidogen/fibulin_G2F"/>
</dbReference>
<feature type="domain" description="EGF-like" evidence="14">
    <location>
        <begin position="814"/>
        <end position="856"/>
    </location>
</feature>
<dbReference type="GO" id="GO:0005509">
    <property type="term" value="F:calcium ion binding"/>
    <property type="evidence" value="ECO:0007669"/>
    <property type="project" value="InterPro"/>
</dbReference>
<dbReference type="InterPro" id="IPR018097">
    <property type="entry name" value="EGF_Ca-bd_CS"/>
</dbReference>
<evidence type="ECO:0000256" key="4">
    <source>
        <dbReference type="ARBA" id="ARBA00022536"/>
    </source>
</evidence>
<evidence type="ECO:0000256" key="7">
    <source>
        <dbReference type="ARBA" id="ARBA00022837"/>
    </source>
</evidence>
<keyword evidence="5" id="KW-0732">Signal</keyword>
<dbReference type="InterPro" id="IPR000742">
    <property type="entry name" value="EGF"/>
</dbReference>
<dbReference type="Gene3D" id="2.120.10.30">
    <property type="entry name" value="TolB, C-terminal domain"/>
    <property type="match status" value="1"/>
</dbReference>
<feature type="domain" description="EGF-like" evidence="14">
    <location>
        <begin position="602"/>
        <end position="643"/>
    </location>
</feature>
<feature type="domain" description="Nidogen G2 beta-barrel" evidence="15">
    <location>
        <begin position="234"/>
        <end position="458"/>
    </location>
</feature>
<feature type="domain" description="NIDO" evidence="16">
    <location>
        <begin position="30"/>
        <end position="173"/>
    </location>
</feature>
<evidence type="ECO:0000256" key="10">
    <source>
        <dbReference type="ARBA" id="ARBA00023157"/>
    </source>
</evidence>
<evidence type="ECO:0000259" key="14">
    <source>
        <dbReference type="PROSITE" id="PS50026"/>
    </source>
</evidence>
<dbReference type="SUPFAM" id="SSF54511">
    <property type="entry name" value="GFP-like"/>
    <property type="match status" value="1"/>
</dbReference>
<dbReference type="GO" id="GO:0005886">
    <property type="term" value="C:plasma membrane"/>
    <property type="evidence" value="ECO:0007669"/>
    <property type="project" value="TreeGrafter"/>
</dbReference>
<dbReference type="SMART" id="SM00682">
    <property type="entry name" value="G2F"/>
    <property type="match status" value="1"/>
</dbReference>
<keyword evidence="2" id="KW-0964">Secreted</keyword>
<feature type="non-terminal residue" evidence="17">
    <location>
        <position position="1"/>
    </location>
</feature>
<feature type="domain" description="EGF-like" evidence="14">
    <location>
        <begin position="515"/>
        <end position="555"/>
    </location>
</feature>
<organism evidence="17 18">
    <name type="scientific">Leptotrombidium deliense</name>
    <dbReference type="NCBI Taxonomy" id="299467"/>
    <lineage>
        <taxon>Eukaryota</taxon>
        <taxon>Metazoa</taxon>
        <taxon>Ecdysozoa</taxon>
        <taxon>Arthropoda</taxon>
        <taxon>Chelicerata</taxon>
        <taxon>Arachnida</taxon>
        <taxon>Acari</taxon>
        <taxon>Acariformes</taxon>
        <taxon>Trombidiformes</taxon>
        <taxon>Prostigmata</taxon>
        <taxon>Anystina</taxon>
        <taxon>Parasitengona</taxon>
        <taxon>Trombiculoidea</taxon>
        <taxon>Trombiculidae</taxon>
        <taxon>Leptotrombidium</taxon>
    </lineage>
</organism>
<dbReference type="Pfam" id="PF12947">
    <property type="entry name" value="EGF_3"/>
    <property type="match status" value="1"/>
</dbReference>
<comment type="subcellular location">
    <subcellularLocation>
        <location evidence="1">Secreted</location>
        <location evidence="1">Extracellular space</location>
        <location evidence="1">Extracellular matrix</location>
        <location evidence="1">Basement membrane</location>
    </subcellularLocation>
</comment>
<dbReference type="Pfam" id="PF07645">
    <property type="entry name" value="EGF_CA"/>
    <property type="match status" value="2"/>
</dbReference>
<evidence type="ECO:0000313" key="17">
    <source>
        <dbReference type="EMBL" id="RWS25534.1"/>
    </source>
</evidence>
<feature type="domain" description="EGF-like" evidence="14">
    <location>
        <begin position="896"/>
        <end position="938"/>
    </location>
</feature>
<feature type="disulfide bond" evidence="12">
    <location>
        <begin position="738"/>
        <end position="755"/>
    </location>
</feature>
<keyword evidence="9" id="KW-0130">Cell adhesion</keyword>
<evidence type="ECO:0000256" key="2">
    <source>
        <dbReference type="ARBA" id="ARBA00022525"/>
    </source>
</evidence>
<evidence type="ECO:0000256" key="1">
    <source>
        <dbReference type="ARBA" id="ARBA00004302"/>
    </source>
</evidence>
<evidence type="ECO:0000313" key="18">
    <source>
        <dbReference type="Proteomes" id="UP000288716"/>
    </source>
</evidence>
<dbReference type="Gene3D" id="2.40.155.10">
    <property type="entry name" value="Green fluorescent protein"/>
    <property type="match status" value="1"/>
</dbReference>
<evidence type="ECO:0000256" key="3">
    <source>
        <dbReference type="ARBA" id="ARBA00022530"/>
    </source>
</evidence>
<dbReference type="SMART" id="SM00181">
    <property type="entry name" value="EGF"/>
    <property type="match status" value="13"/>
</dbReference>
<dbReference type="FunFam" id="2.10.25.10:FF:000038">
    <property type="entry name" value="Fibrillin 2"/>
    <property type="match status" value="1"/>
</dbReference>
<feature type="repeat" description="LDL-receptor class B" evidence="13">
    <location>
        <begin position="1077"/>
        <end position="1121"/>
    </location>
</feature>
<dbReference type="AlphaFoldDB" id="A0A443SDD4"/>
<keyword evidence="8" id="KW-0084">Basement membrane</keyword>
<feature type="domain" description="EGF-like" evidence="14">
    <location>
        <begin position="683"/>
        <end position="722"/>
    </location>
</feature>
<feature type="disulfide bond" evidence="12">
    <location>
        <begin position="693"/>
        <end position="710"/>
    </location>
</feature>
<dbReference type="InterPro" id="IPR024731">
    <property type="entry name" value="NELL2-like_EGF"/>
</dbReference>
<dbReference type="SMART" id="SM00539">
    <property type="entry name" value="NIDO"/>
    <property type="match status" value="1"/>
</dbReference>
<dbReference type="InterPro" id="IPR050778">
    <property type="entry name" value="Cueball_EGF_LRP_Nidogen"/>
</dbReference>
<name>A0A443SDD4_9ACAR</name>
<dbReference type="SMART" id="SM00179">
    <property type="entry name" value="EGF_CA"/>
    <property type="match status" value="4"/>
</dbReference>
<evidence type="ECO:0000256" key="6">
    <source>
        <dbReference type="ARBA" id="ARBA00022737"/>
    </source>
</evidence>
<evidence type="ECO:0000256" key="12">
    <source>
        <dbReference type="PROSITE-ProRule" id="PRU00076"/>
    </source>
</evidence>
<dbReference type="PROSITE" id="PS51120">
    <property type="entry name" value="LDLRB"/>
    <property type="match status" value="3"/>
</dbReference>
<evidence type="ECO:0000256" key="13">
    <source>
        <dbReference type="PROSITE-ProRule" id="PRU00461"/>
    </source>
</evidence>
<dbReference type="Gene3D" id="2.10.25.10">
    <property type="entry name" value="Laminin"/>
    <property type="match status" value="10"/>
</dbReference>
<dbReference type="PROSITE" id="PS51220">
    <property type="entry name" value="NIDO"/>
    <property type="match status" value="1"/>
</dbReference>
<dbReference type="GO" id="GO:0007160">
    <property type="term" value="P:cell-matrix adhesion"/>
    <property type="evidence" value="ECO:0007669"/>
    <property type="project" value="InterPro"/>
</dbReference>
<dbReference type="GO" id="GO:0060070">
    <property type="term" value="P:canonical Wnt signaling pathway"/>
    <property type="evidence" value="ECO:0007669"/>
    <property type="project" value="TreeGrafter"/>
</dbReference>
<keyword evidence="7" id="KW-0106">Calcium</keyword>
<evidence type="ECO:0000256" key="5">
    <source>
        <dbReference type="ARBA" id="ARBA00022729"/>
    </source>
</evidence>
<protein>
    <submittedName>
        <fullName evidence="17">Nidogen-1-like protein</fullName>
    </submittedName>
</protein>
<dbReference type="Pfam" id="PF07474">
    <property type="entry name" value="G2F"/>
    <property type="match status" value="1"/>
</dbReference>
<feature type="disulfide bond" evidence="12">
    <location>
        <begin position="907"/>
        <end position="924"/>
    </location>
</feature>
<dbReference type="PROSITE" id="PS00010">
    <property type="entry name" value="ASX_HYDROXYL"/>
    <property type="match status" value="2"/>
</dbReference>
<dbReference type="SUPFAM" id="SSF63825">
    <property type="entry name" value="YWTD domain"/>
    <property type="match status" value="1"/>
</dbReference>
<dbReference type="GO" id="GO:0005604">
    <property type="term" value="C:basement membrane"/>
    <property type="evidence" value="ECO:0007669"/>
    <property type="project" value="UniProtKB-SubCell"/>
</dbReference>
<comment type="caution">
    <text evidence="17">The sequence shown here is derived from an EMBL/GenBank/DDBJ whole genome shotgun (WGS) entry which is preliminary data.</text>
</comment>
<dbReference type="InterPro" id="IPR001881">
    <property type="entry name" value="EGF-like_Ca-bd_dom"/>
</dbReference>
<dbReference type="SUPFAM" id="SSF57184">
    <property type="entry name" value="Growth factor receptor domain"/>
    <property type="match status" value="2"/>
</dbReference>